<dbReference type="Proteomes" id="UP001175211">
    <property type="component" value="Unassembled WGS sequence"/>
</dbReference>
<name>A0AA39JL82_ARMTA</name>
<proteinExistence type="predicted"/>
<accession>A0AA39JL82</accession>
<sequence>MVPFKYPTCKTTLGNNDSRSIIQYDHQCKSKKKSNSILLQGIKGLCHKLEETRKKREKRTERQKEVQDVTLHMPWLYDSNKKTLKDLDHLVYDAILQPDFSVSHCKGFSTAKEAHQLNKPDVFQSDVWKEDSIEILLPQKDYAWSSEAEAHIAKIDGVWHCLLTEILMSAFQDPSASNFYLKGYKDF</sequence>
<evidence type="ECO:0000313" key="1">
    <source>
        <dbReference type="EMBL" id="KAK0444524.1"/>
    </source>
</evidence>
<keyword evidence="2" id="KW-1185">Reference proteome</keyword>
<reference evidence="1" key="1">
    <citation type="submission" date="2023-06" db="EMBL/GenBank/DDBJ databases">
        <authorList>
            <consortium name="Lawrence Berkeley National Laboratory"/>
            <person name="Ahrendt S."/>
            <person name="Sahu N."/>
            <person name="Indic B."/>
            <person name="Wong-Bajracharya J."/>
            <person name="Merenyi Z."/>
            <person name="Ke H.-M."/>
            <person name="Monk M."/>
            <person name="Kocsube S."/>
            <person name="Drula E."/>
            <person name="Lipzen A."/>
            <person name="Balint B."/>
            <person name="Henrissat B."/>
            <person name="Andreopoulos B."/>
            <person name="Martin F.M."/>
            <person name="Harder C.B."/>
            <person name="Rigling D."/>
            <person name="Ford K.L."/>
            <person name="Foster G.D."/>
            <person name="Pangilinan J."/>
            <person name="Papanicolaou A."/>
            <person name="Barry K."/>
            <person name="LaButti K."/>
            <person name="Viragh M."/>
            <person name="Koriabine M."/>
            <person name="Yan M."/>
            <person name="Riley R."/>
            <person name="Champramary S."/>
            <person name="Plett K.L."/>
            <person name="Tsai I.J."/>
            <person name="Slot J."/>
            <person name="Sipos G."/>
            <person name="Plett J."/>
            <person name="Nagy L.G."/>
            <person name="Grigoriev I.V."/>
        </authorList>
    </citation>
    <scope>NUCLEOTIDE SEQUENCE</scope>
    <source>
        <strain evidence="1">CCBAS 213</strain>
    </source>
</reference>
<dbReference type="AlphaFoldDB" id="A0AA39JL82"/>
<organism evidence="1 2">
    <name type="scientific">Armillaria tabescens</name>
    <name type="common">Ringless honey mushroom</name>
    <name type="synonym">Agaricus tabescens</name>
    <dbReference type="NCBI Taxonomy" id="1929756"/>
    <lineage>
        <taxon>Eukaryota</taxon>
        <taxon>Fungi</taxon>
        <taxon>Dikarya</taxon>
        <taxon>Basidiomycota</taxon>
        <taxon>Agaricomycotina</taxon>
        <taxon>Agaricomycetes</taxon>
        <taxon>Agaricomycetidae</taxon>
        <taxon>Agaricales</taxon>
        <taxon>Marasmiineae</taxon>
        <taxon>Physalacriaceae</taxon>
        <taxon>Desarmillaria</taxon>
    </lineage>
</organism>
<dbReference type="EMBL" id="JAUEPS010000054">
    <property type="protein sequence ID" value="KAK0444524.1"/>
    <property type="molecule type" value="Genomic_DNA"/>
</dbReference>
<dbReference type="RefSeq" id="XP_060325094.1">
    <property type="nucleotide sequence ID" value="XM_060470106.1"/>
</dbReference>
<protein>
    <submittedName>
        <fullName evidence="1">Uncharacterized protein</fullName>
    </submittedName>
</protein>
<dbReference type="GeneID" id="85353654"/>
<comment type="caution">
    <text evidence="1">The sequence shown here is derived from an EMBL/GenBank/DDBJ whole genome shotgun (WGS) entry which is preliminary data.</text>
</comment>
<evidence type="ECO:0000313" key="2">
    <source>
        <dbReference type="Proteomes" id="UP001175211"/>
    </source>
</evidence>
<gene>
    <name evidence="1" type="ORF">EV420DRAFT_1484641</name>
</gene>